<dbReference type="RefSeq" id="WP_170019570.1">
    <property type="nucleotide sequence ID" value="NZ_JABCSC020000001.1"/>
</dbReference>
<name>A0ABX2IC14_9RHOO</name>
<sequence>MIRALLAALLLLASHSHALTLVPEEEYDSGRVFDTNSPRSQKMQRILCFGRDPNYCASLDAPPRYYGFNFRCDWPPVFPERVTPDDRPDRRGLFLPGKALIVGEASRGQTCLFELQLALPPSFLGTKDQDDLMAWVEWEFEKAPIPGLKGQRDGKKVMLPLFIVSKRDGSHMKSPWDGSRSITYDGITRAKQSQEMSLLPSRVDTPPQKSWITVIINGQVLEKAEVPLTTEPLRWQIYDWRRKNGEVIERRHGG</sequence>
<keyword evidence="1" id="KW-0732">Signal</keyword>
<gene>
    <name evidence="2" type="ORF">HJ583_000515</name>
</gene>
<accession>A0ABX2IC14</accession>
<evidence type="ECO:0000313" key="2">
    <source>
        <dbReference type="EMBL" id="NSL53497.1"/>
    </source>
</evidence>
<feature type="chain" id="PRO_5045539731" evidence="1">
    <location>
        <begin position="19"/>
        <end position="254"/>
    </location>
</feature>
<reference evidence="2 3" key="1">
    <citation type="submission" date="2020-06" db="EMBL/GenBank/DDBJ databases">
        <title>Draft genome of Uliginosibacterium sp. IMCC34675.</title>
        <authorList>
            <person name="Song J."/>
        </authorList>
    </citation>
    <scope>NUCLEOTIDE SEQUENCE [LARGE SCALE GENOMIC DNA]</scope>
    <source>
        <strain evidence="2 3">IMCC34675</strain>
    </source>
</reference>
<dbReference type="EMBL" id="JABCSC020000001">
    <property type="protein sequence ID" value="NSL53497.1"/>
    <property type="molecule type" value="Genomic_DNA"/>
</dbReference>
<evidence type="ECO:0000313" key="3">
    <source>
        <dbReference type="Proteomes" id="UP000778523"/>
    </source>
</evidence>
<feature type="signal peptide" evidence="1">
    <location>
        <begin position="1"/>
        <end position="18"/>
    </location>
</feature>
<keyword evidence="3" id="KW-1185">Reference proteome</keyword>
<protein>
    <submittedName>
        <fullName evidence="2">Uncharacterized protein</fullName>
    </submittedName>
</protein>
<comment type="caution">
    <text evidence="2">The sequence shown here is derived from an EMBL/GenBank/DDBJ whole genome shotgun (WGS) entry which is preliminary data.</text>
</comment>
<dbReference type="Proteomes" id="UP000778523">
    <property type="component" value="Unassembled WGS sequence"/>
</dbReference>
<proteinExistence type="predicted"/>
<organism evidence="2 3">
    <name type="scientific">Uliginosibacterium aquaticum</name>
    <dbReference type="NCBI Taxonomy" id="2731212"/>
    <lineage>
        <taxon>Bacteria</taxon>
        <taxon>Pseudomonadati</taxon>
        <taxon>Pseudomonadota</taxon>
        <taxon>Betaproteobacteria</taxon>
        <taxon>Rhodocyclales</taxon>
        <taxon>Zoogloeaceae</taxon>
        <taxon>Uliginosibacterium</taxon>
    </lineage>
</organism>
<evidence type="ECO:0000256" key="1">
    <source>
        <dbReference type="SAM" id="SignalP"/>
    </source>
</evidence>